<gene>
    <name evidence="2" type="ORF">EXZ61_12875</name>
</gene>
<keyword evidence="3" id="KW-1185">Reference proteome</keyword>
<accession>A0A515EQU2</accession>
<dbReference type="EMBL" id="CP036282">
    <property type="protein sequence ID" value="QDL54985.1"/>
    <property type="molecule type" value="Genomic_DNA"/>
</dbReference>
<protein>
    <submittedName>
        <fullName evidence="2">NYN domain-containing protein</fullName>
    </submittedName>
</protein>
<sequence>MAMTKKLLLVDLENVQKIDLSLLDESYRAIIFVGAKQNPPKAAKKQATAHRFERVDFQKIEGSGKNALDFHIAFQLGRTIETAPETECVVLSGDKGFDPLLAHLNKNGLVCRRVKSMADLVASLEPIGSIQANDPERTVCPMCHKASTIEHHGGRWCSNCGSFAVRPDPSQLPSAKLGINERRTTPLQDLLEEQRYRRNLPTCGWCNQKKDMSGGIYDDGEWMCGDCVAGYAT</sequence>
<proteinExistence type="predicted"/>
<evidence type="ECO:0000313" key="3">
    <source>
        <dbReference type="Proteomes" id="UP000317365"/>
    </source>
</evidence>
<dbReference type="RefSeq" id="WP_142812145.1">
    <property type="nucleotide sequence ID" value="NZ_CP036282.1"/>
</dbReference>
<evidence type="ECO:0000313" key="2">
    <source>
        <dbReference type="EMBL" id="QDL54985.1"/>
    </source>
</evidence>
<dbReference type="Proteomes" id="UP000317365">
    <property type="component" value="Chromosome"/>
</dbReference>
<dbReference type="InterPro" id="IPR041494">
    <property type="entry name" value="PIN7"/>
</dbReference>
<organism evidence="2 3">
    <name type="scientific">Rhodoferax aquaticus</name>
    <dbReference type="NCBI Taxonomy" id="2527691"/>
    <lineage>
        <taxon>Bacteria</taxon>
        <taxon>Pseudomonadati</taxon>
        <taxon>Pseudomonadota</taxon>
        <taxon>Betaproteobacteria</taxon>
        <taxon>Burkholderiales</taxon>
        <taxon>Comamonadaceae</taxon>
        <taxon>Rhodoferax</taxon>
    </lineage>
</organism>
<evidence type="ECO:0000259" key="1">
    <source>
        <dbReference type="Pfam" id="PF18475"/>
    </source>
</evidence>
<name>A0A515EQU2_9BURK</name>
<dbReference type="Pfam" id="PF18475">
    <property type="entry name" value="PIN7"/>
    <property type="match status" value="1"/>
</dbReference>
<reference evidence="3" key="1">
    <citation type="submission" date="2019-02" db="EMBL/GenBank/DDBJ databases">
        <title>Complete genome sequence of Rhodoferax sp. Gr-4.</title>
        <authorList>
            <person name="Jin L."/>
        </authorList>
    </citation>
    <scope>NUCLEOTIDE SEQUENCE [LARGE SCALE GENOMIC DNA]</scope>
    <source>
        <strain evidence="3">Gr-4</strain>
    </source>
</reference>
<reference evidence="3" key="2">
    <citation type="journal article" date="2020" name="Int. J. Syst. Evol. Microbiol.">
        <title>Genomic insights into a novel species Rhodoferax aquaticus sp. nov., isolated from freshwater.</title>
        <authorList>
            <person name="Li T."/>
            <person name="Zhuo Y."/>
            <person name="Jin C.Z."/>
            <person name="Wu X."/>
            <person name="Ko S.R."/>
            <person name="Jin F.J."/>
            <person name="Ahn C.Y."/>
            <person name="Oh H.M."/>
            <person name="Lee H.G."/>
            <person name="Jin L."/>
        </authorList>
    </citation>
    <scope>NUCLEOTIDE SEQUENCE [LARGE SCALE GENOMIC DNA]</scope>
    <source>
        <strain evidence="3">Gr-4</strain>
    </source>
</reference>
<dbReference type="AlphaFoldDB" id="A0A515EQU2"/>
<feature type="domain" description="PIN-like" evidence="1">
    <location>
        <begin position="9"/>
        <end position="108"/>
    </location>
</feature>
<dbReference type="KEGG" id="rhg:EXZ61_12875"/>